<dbReference type="EMBL" id="CM007384">
    <property type="protein sequence ID" value="ONK73222.1"/>
    <property type="molecule type" value="Genomic_DNA"/>
</dbReference>
<dbReference type="AlphaFoldDB" id="A0A5P1F4W8"/>
<dbReference type="GO" id="GO:0016020">
    <property type="term" value="C:membrane"/>
    <property type="evidence" value="ECO:0007669"/>
    <property type="project" value="InterPro"/>
</dbReference>
<dbReference type="PANTHER" id="PTHR34949">
    <property type="entry name" value="OS05G0443700 PROTEIN"/>
    <property type="match status" value="1"/>
</dbReference>
<feature type="transmembrane region" description="Helical" evidence="3">
    <location>
        <begin position="319"/>
        <end position="346"/>
    </location>
</feature>
<evidence type="ECO:0000313" key="6">
    <source>
        <dbReference type="Proteomes" id="UP000243459"/>
    </source>
</evidence>
<reference evidence="6" key="1">
    <citation type="journal article" date="2017" name="Nat. Commun.">
        <title>The asparagus genome sheds light on the origin and evolution of a young Y chromosome.</title>
        <authorList>
            <person name="Harkess A."/>
            <person name="Zhou J."/>
            <person name="Xu C."/>
            <person name="Bowers J.E."/>
            <person name="Van der Hulst R."/>
            <person name="Ayyampalayam S."/>
            <person name="Mercati F."/>
            <person name="Riccardi P."/>
            <person name="McKain M.R."/>
            <person name="Kakrana A."/>
            <person name="Tang H."/>
            <person name="Ray J."/>
            <person name="Groenendijk J."/>
            <person name="Arikit S."/>
            <person name="Mathioni S.M."/>
            <person name="Nakano M."/>
            <person name="Shan H."/>
            <person name="Telgmann-Rauber A."/>
            <person name="Kanno A."/>
            <person name="Yue Z."/>
            <person name="Chen H."/>
            <person name="Li W."/>
            <person name="Chen Y."/>
            <person name="Xu X."/>
            <person name="Zhang Y."/>
            <person name="Luo S."/>
            <person name="Chen H."/>
            <person name="Gao J."/>
            <person name="Mao Z."/>
            <person name="Pires J.C."/>
            <person name="Luo M."/>
            <person name="Kudrna D."/>
            <person name="Wing R.A."/>
            <person name="Meyers B.C."/>
            <person name="Yi K."/>
            <person name="Kong H."/>
            <person name="Lavrijsen P."/>
            <person name="Sunseri F."/>
            <person name="Falavigna A."/>
            <person name="Ye Y."/>
            <person name="Leebens-Mack J.H."/>
            <person name="Chen G."/>
        </authorList>
    </citation>
    <scope>NUCLEOTIDE SEQUENCE [LARGE SCALE GENOMIC DNA]</scope>
    <source>
        <strain evidence="6">cv. DH0086</strain>
    </source>
</reference>
<dbReference type="Pfam" id="PF09177">
    <property type="entry name" value="STX6_10_61_N"/>
    <property type="match status" value="1"/>
</dbReference>
<organism evidence="5 6">
    <name type="scientific">Asparagus officinalis</name>
    <name type="common">Garden asparagus</name>
    <dbReference type="NCBI Taxonomy" id="4686"/>
    <lineage>
        <taxon>Eukaryota</taxon>
        <taxon>Viridiplantae</taxon>
        <taxon>Streptophyta</taxon>
        <taxon>Embryophyta</taxon>
        <taxon>Tracheophyta</taxon>
        <taxon>Spermatophyta</taxon>
        <taxon>Magnoliopsida</taxon>
        <taxon>Liliopsida</taxon>
        <taxon>Asparagales</taxon>
        <taxon>Asparagaceae</taxon>
        <taxon>Asparagoideae</taxon>
        <taxon>Asparagus</taxon>
    </lineage>
</organism>
<evidence type="ECO:0000259" key="4">
    <source>
        <dbReference type="Pfam" id="PF09177"/>
    </source>
</evidence>
<feature type="domain" description="Syntaxin 6/10/61 N-terminal" evidence="4">
    <location>
        <begin position="11"/>
        <end position="112"/>
    </location>
</feature>
<sequence length="355" mass="40934">MAESFSRWESDPLFCAAEVVQDSADRMESVYRSLLHEQKLALDDPSDGKLFSSLQSHRRDLTTALETTRWQLEDFEREVNFAALSDESKSREIAILKHKQFIRAIREQILQVEKSVQDSSKEYPRSYPQWTNLDEQDKDMLTSFLSGSNLRDHSSNYNTGSKIMRSIDSDTDTNDIVELKLDKVEALPMNGTKNMNIIHGSLRQQELEKPATYDLEFGGLGVKKYSYQNLITGSTWGFLRNFWPGNDSKDSFTKRRKDGEITGIIEDVDKRIASSSSLASQDQQGILPEWLINTMRFFCIELNQRRSKASRKLIPFNRFAVRLMSVILVVLIILGFSGFWMIWAYIYRTFVPSSN</sequence>
<dbReference type="PANTHER" id="PTHR34949:SF2">
    <property type="entry name" value="OS05G0443700 PROTEIN"/>
    <property type="match status" value="1"/>
</dbReference>
<dbReference type="SUPFAM" id="SSF47661">
    <property type="entry name" value="t-snare proteins"/>
    <property type="match status" value="1"/>
</dbReference>
<dbReference type="Gene3D" id="1.20.58.90">
    <property type="match status" value="1"/>
</dbReference>
<keyword evidence="1" id="KW-0653">Protein transport</keyword>
<dbReference type="GO" id="GO:0012505">
    <property type="term" value="C:endomembrane system"/>
    <property type="evidence" value="ECO:0007669"/>
    <property type="project" value="UniProtKB-SubCell"/>
</dbReference>
<dbReference type="InterPro" id="IPR010989">
    <property type="entry name" value="SNARE"/>
</dbReference>
<keyword evidence="3" id="KW-1133">Transmembrane helix</keyword>
<dbReference type="InterPro" id="IPR015260">
    <property type="entry name" value="Syntaxin-6/10/61_N"/>
</dbReference>
<dbReference type="CDD" id="cd21442">
    <property type="entry name" value="SNARE_NTD_STX6-like"/>
    <property type="match status" value="1"/>
</dbReference>
<dbReference type="OrthoDB" id="737588at2759"/>
<proteinExistence type="predicted"/>
<protein>
    <recommendedName>
        <fullName evidence="4">Syntaxin 6/10/61 N-terminal domain-containing protein</fullName>
    </recommendedName>
</protein>
<dbReference type="GO" id="GO:0048193">
    <property type="term" value="P:Golgi vesicle transport"/>
    <property type="evidence" value="ECO:0007669"/>
    <property type="project" value="InterPro"/>
</dbReference>
<dbReference type="GO" id="GO:0015031">
    <property type="term" value="P:protein transport"/>
    <property type="evidence" value="ECO:0007669"/>
    <property type="project" value="UniProtKB-KW"/>
</dbReference>
<keyword evidence="3" id="KW-0812">Transmembrane</keyword>
<evidence type="ECO:0000313" key="5">
    <source>
        <dbReference type="EMBL" id="ONK73222.1"/>
    </source>
</evidence>
<comment type="subcellular location">
    <subcellularLocation>
        <location evidence="2">Endomembrane system</location>
        <topology evidence="2">Single-pass type IV membrane protein</topology>
    </subcellularLocation>
</comment>
<evidence type="ECO:0000256" key="2">
    <source>
        <dbReference type="ARBA" id="ARBA00046280"/>
    </source>
</evidence>
<name>A0A5P1F4W8_ASPOF</name>
<evidence type="ECO:0000256" key="1">
    <source>
        <dbReference type="ARBA" id="ARBA00022927"/>
    </source>
</evidence>
<keyword evidence="6" id="KW-1185">Reference proteome</keyword>
<accession>A0A5P1F4W8</accession>
<dbReference type="Proteomes" id="UP000243459">
    <property type="component" value="Chromosome 4"/>
</dbReference>
<keyword evidence="1" id="KW-0813">Transport</keyword>
<gene>
    <name evidence="5" type="ORF">A4U43_C04F28620</name>
</gene>
<keyword evidence="3" id="KW-0472">Membrane</keyword>
<dbReference type="OMA" id="ANSYGIN"/>
<evidence type="ECO:0000256" key="3">
    <source>
        <dbReference type="SAM" id="Phobius"/>
    </source>
</evidence>
<dbReference type="Gramene" id="ONK73222">
    <property type="protein sequence ID" value="ONK73222"/>
    <property type="gene ID" value="A4U43_C04F28620"/>
</dbReference>